<dbReference type="Proteomes" id="UP000247702">
    <property type="component" value="Unassembled WGS sequence"/>
</dbReference>
<proteinExistence type="predicted"/>
<dbReference type="AlphaFoldDB" id="A0A2Z6R802"/>
<sequence>MFSIKENLHNLIITIKGTCCRKLAVTSNIFECRKLCGGDDDEKISQSWNRCVLPSIISTTLIIINDCLNFKYSMWLKSPQFVAKMSFMNYLYSKTHPSSFVCH</sequence>
<accession>A0A2Z6R802</accession>
<comment type="caution">
    <text evidence="1">The sequence shown here is derived from an EMBL/GenBank/DDBJ whole genome shotgun (WGS) entry which is preliminary data.</text>
</comment>
<organism evidence="1 2">
    <name type="scientific">Rhizophagus clarus</name>
    <dbReference type="NCBI Taxonomy" id="94130"/>
    <lineage>
        <taxon>Eukaryota</taxon>
        <taxon>Fungi</taxon>
        <taxon>Fungi incertae sedis</taxon>
        <taxon>Mucoromycota</taxon>
        <taxon>Glomeromycotina</taxon>
        <taxon>Glomeromycetes</taxon>
        <taxon>Glomerales</taxon>
        <taxon>Glomeraceae</taxon>
        <taxon>Rhizophagus</taxon>
    </lineage>
</organism>
<dbReference type="EMBL" id="BEXD01002469">
    <property type="protein sequence ID" value="GBB98427.1"/>
    <property type="molecule type" value="Genomic_DNA"/>
</dbReference>
<protein>
    <submittedName>
        <fullName evidence="1">Uncharacterized protein</fullName>
    </submittedName>
</protein>
<name>A0A2Z6R802_9GLOM</name>
<reference evidence="1 2" key="1">
    <citation type="submission" date="2017-11" db="EMBL/GenBank/DDBJ databases">
        <title>The genome of Rhizophagus clarus HR1 reveals common genetic basis of auxotrophy among arbuscular mycorrhizal fungi.</title>
        <authorList>
            <person name="Kobayashi Y."/>
        </authorList>
    </citation>
    <scope>NUCLEOTIDE SEQUENCE [LARGE SCALE GENOMIC DNA]</scope>
    <source>
        <strain evidence="1 2">HR1</strain>
    </source>
</reference>
<gene>
    <name evidence="1" type="ORF">RclHR1_03220020</name>
</gene>
<keyword evidence="2" id="KW-1185">Reference proteome</keyword>
<evidence type="ECO:0000313" key="2">
    <source>
        <dbReference type="Proteomes" id="UP000247702"/>
    </source>
</evidence>
<evidence type="ECO:0000313" key="1">
    <source>
        <dbReference type="EMBL" id="GBB98427.1"/>
    </source>
</evidence>